<accession>A0A4Z1PGT3</accession>
<dbReference type="GO" id="GO:0016853">
    <property type="term" value="F:isomerase activity"/>
    <property type="evidence" value="ECO:0007669"/>
    <property type="project" value="UniProtKB-KW"/>
</dbReference>
<dbReference type="STRING" id="86259.A0A4Z1PGT3"/>
<proteinExistence type="predicted"/>
<evidence type="ECO:0000313" key="1">
    <source>
        <dbReference type="EMBL" id="TID20834.1"/>
    </source>
</evidence>
<reference evidence="1 2" key="1">
    <citation type="submission" date="2019-04" db="EMBL/GenBank/DDBJ databases">
        <title>High contiguity whole genome sequence and gene annotation resource for two Venturia nashicola isolates.</title>
        <authorList>
            <person name="Prokchorchik M."/>
            <person name="Won K."/>
            <person name="Lee Y."/>
            <person name="Choi E.D."/>
            <person name="Segonzac C."/>
            <person name="Sohn K.H."/>
        </authorList>
    </citation>
    <scope>NUCLEOTIDE SEQUENCE [LARGE SCALE GENOMIC DNA]</scope>
    <source>
        <strain evidence="1 2">PRI2</strain>
    </source>
</reference>
<dbReference type="PANTHER" id="PTHR34129">
    <property type="entry name" value="BLR1139 PROTEIN"/>
    <property type="match status" value="1"/>
</dbReference>
<name>A0A4Z1PGT3_9PEZI</name>
<comment type="caution">
    <text evidence="1">The sequence shown here is derived from an EMBL/GenBank/DDBJ whole genome shotgun (WGS) entry which is preliminary data.</text>
</comment>
<organism evidence="1 2">
    <name type="scientific">Venturia nashicola</name>
    <dbReference type="NCBI Taxonomy" id="86259"/>
    <lineage>
        <taxon>Eukaryota</taxon>
        <taxon>Fungi</taxon>
        <taxon>Dikarya</taxon>
        <taxon>Ascomycota</taxon>
        <taxon>Pezizomycotina</taxon>
        <taxon>Dothideomycetes</taxon>
        <taxon>Pleosporomycetidae</taxon>
        <taxon>Venturiales</taxon>
        <taxon>Venturiaceae</taxon>
        <taxon>Venturia</taxon>
    </lineage>
</organism>
<evidence type="ECO:0000313" key="2">
    <source>
        <dbReference type="Proteomes" id="UP000298493"/>
    </source>
</evidence>
<dbReference type="Gene3D" id="3.20.170.20">
    <property type="entry name" value="Protein of unknown function DUF952"/>
    <property type="match status" value="1"/>
</dbReference>
<dbReference type="EMBL" id="SNSC02000010">
    <property type="protein sequence ID" value="TID20834.1"/>
    <property type="molecule type" value="Genomic_DNA"/>
</dbReference>
<sequence>MPPPSPLPKYIWKILDSDPSPLPEGLPLSDLDRGDGFIHLSTPEQVLIKALQVPGACFGQVLTKVLQVPGTCGCFLAANQTLYLLQVPLERVKARIKWDDSSDGCFPHLYDADLANALGSKEVKEVIKCERQADQGWEEIIQRAVQEGGRE</sequence>
<dbReference type="InterPro" id="IPR009297">
    <property type="entry name" value="DUF952"/>
</dbReference>
<keyword evidence="1" id="KW-0413">Isomerase</keyword>
<dbReference type="Proteomes" id="UP000298493">
    <property type="component" value="Unassembled WGS sequence"/>
</dbReference>
<dbReference type="PANTHER" id="PTHR34129:SF1">
    <property type="entry name" value="DUF952 DOMAIN-CONTAINING PROTEIN"/>
    <property type="match status" value="1"/>
</dbReference>
<dbReference type="AlphaFoldDB" id="A0A4Z1PGT3"/>
<gene>
    <name evidence="1" type="ORF">E6O75_ATG05599</name>
</gene>
<dbReference type="Pfam" id="PF06108">
    <property type="entry name" value="DUF952"/>
    <property type="match status" value="1"/>
</dbReference>
<dbReference type="SUPFAM" id="SSF56399">
    <property type="entry name" value="ADP-ribosylation"/>
    <property type="match status" value="1"/>
</dbReference>
<protein>
    <submittedName>
        <fullName evidence="1">1-(5-phosphoribosyl)-5-[(5-phosphoribosylamino)methylideneamino] imidazole-4-carboxamide isomerase</fullName>
    </submittedName>
</protein>
<keyword evidence="2" id="KW-1185">Reference proteome</keyword>